<dbReference type="InterPro" id="IPR017907">
    <property type="entry name" value="Znf_RING_CS"/>
</dbReference>
<organism evidence="6">
    <name type="scientific">Schizaphis graminum</name>
    <name type="common">Green bug aphid</name>
    <dbReference type="NCBI Taxonomy" id="13262"/>
    <lineage>
        <taxon>Eukaryota</taxon>
        <taxon>Metazoa</taxon>
        <taxon>Ecdysozoa</taxon>
        <taxon>Arthropoda</taxon>
        <taxon>Hexapoda</taxon>
        <taxon>Insecta</taxon>
        <taxon>Pterygota</taxon>
        <taxon>Neoptera</taxon>
        <taxon>Paraneoptera</taxon>
        <taxon>Hemiptera</taxon>
        <taxon>Sternorrhyncha</taxon>
        <taxon>Aphidomorpha</taxon>
        <taxon>Aphidoidea</taxon>
        <taxon>Aphididae</taxon>
        <taxon>Aphidini</taxon>
        <taxon>Schizaphis</taxon>
    </lineage>
</organism>
<reference evidence="6" key="1">
    <citation type="submission" date="2018-04" db="EMBL/GenBank/DDBJ databases">
        <title>Transcriptome of Schizaphis graminum biotype I.</title>
        <authorList>
            <person name="Scully E.D."/>
            <person name="Geib S.M."/>
            <person name="Palmer N.A."/>
            <person name="Koch K."/>
            <person name="Bradshaw J."/>
            <person name="Heng-Moss T."/>
            <person name="Sarath G."/>
        </authorList>
    </citation>
    <scope>NUCLEOTIDE SEQUENCE</scope>
</reference>
<dbReference type="AlphaFoldDB" id="A0A2S2NS61"/>
<name>A0A2S2NS61_SCHGA</name>
<evidence type="ECO:0000259" key="5">
    <source>
        <dbReference type="PROSITE" id="PS50089"/>
    </source>
</evidence>
<sequence>MKDRENNHSVWSDFMQCAIDSDLQCNICFELFIKPTVLNCSHTFCETCIHVWTNRSRKCPICRVLIRSKSYCLTLDRFIEKIVEHLPKEFKYKRNLAIKERSNIKIDKSRVNHRLHTRDLPTLISFDELMEIDTPLQYITMDQHDDISADVIIEESEMFRMNLHDTVVSTGGINPLMSYIVVPDEQHSNTPITRPNNSSIHH</sequence>
<dbReference type="Gene3D" id="3.30.40.10">
    <property type="entry name" value="Zinc/RING finger domain, C3HC4 (zinc finger)"/>
    <property type="match status" value="1"/>
</dbReference>
<evidence type="ECO:0000313" key="6">
    <source>
        <dbReference type="EMBL" id="MBY19918.1"/>
    </source>
</evidence>
<dbReference type="SMART" id="SM00184">
    <property type="entry name" value="RING"/>
    <property type="match status" value="1"/>
</dbReference>
<dbReference type="Pfam" id="PF13445">
    <property type="entry name" value="zf-RING_UBOX"/>
    <property type="match status" value="1"/>
</dbReference>
<dbReference type="PROSITE" id="PS00518">
    <property type="entry name" value="ZF_RING_1"/>
    <property type="match status" value="1"/>
</dbReference>
<keyword evidence="1" id="KW-0479">Metal-binding</keyword>
<accession>A0A2S2NS61</accession>
<gene>
    <name evidence="6" type="primary">RNF8_4</name>
    <name evidence="6" type="ORF">g.48160</name>
</gene>
<dbReference type="PANTHER" id="PTHR23327">
    <property type="entry name" value="RING FINGER PROTEIN 127"/>
    <property type="match status" value="1"/>
</dbReference>
<keyword evidence="3" id="KW-0862">Zinc</keyword>
<dbReference type="InterPro" id="IPR013083">
    <property type="entry name" value="Znf_RING/FYVE/PHD"/>
</dbReference>
<keyword evidence="2 4" id="KW-0863">Zinc-finger</keyword>
<evidence type="ECO:0000256" key="2">
    <source>
        <dbReference type="ARBA" id="ARBA00022771"/>
    </source>
</evidence>
<dbReference type="GO" id="GO:0008270">
    <property type="term" value="F:zinc ion binding"/>
    <property type="evidence" value="ECO:0007669"/>
    <property type="project" value="UniProtKB-KW"/>
</dbReference>
<dbReference type="EMBL" id="GGMR01007299">
    <property type="protein sequence ID" value="MBY19918.1"/>
    <property type="molecule type" value="Transcribed_RNA"/>
</dbReference>
<dbReference type="InterPro" id="IPR027370">
    <property type="entry name" value="Znf-RING_euk"/>
</dbReference>
<dbReference type="InterPro" id="IPR001841">
    <property type="entry name" value="Znf_RING"/>
</dbReference>
<evidence type="ECO:0000256" key="1">
    <source>
        <dbReference type="ARBA" id="ARBA00022723"/>
    </source>
</evidence>
<feature type="domain" description="RING-type" evidence="5">
    <location>
        <begin position="25"/>
        <end position="63"/>
    </location>
</feature>
<evidence type="ECO:0000256" key="3">
    <source>
        <dbReference type="ARBA" id="ARBA00022833"/>
    </source>
</evidence>
<protein>
    <submittedName>
        <fullName evidence="6">E3 ubiquitin-protein ligase</fullName>
    </submittedName>
</protein>
<dbReference type="PROSITE" id="PS50089">
    <property type="entry name" value="ZF_RING_2"/>
    <property type="match status" value="1"/>
</dbReference>
<dbReference type="SUPFAM" id="SSF57850">
    <property type="entry name" value="RING/U-box"/>
    <property type="match status" value="1"/>
</dbReference>
<evidence type="ECO:0000256" key="4">
    <source>
        <dbReference type="PROSITE-ProRule" id="PRU00175"/>
    </source>
</evidence>
<proteinExistence type="predicted"/>